<proteinExistence type="predicted"/>
<feature type="compositionally biased region" description="Polar residues" evidence="1">
    <location>
        <begin position="156"/>
        <end position="165"/>
    </location>
</feature>
<evidence type="ECO:0000256" key="2">
    <source>
        <dbReference type="SAM" id="SignalP"/>
    </source>
</evidence>
<dbReference type="Proteomes" id="UP001397290">
    <property type="component" value="Unassembled WGS sequence"/>
</dbReference>
<gene>
    <name evidence="3" type="ORF">G3M48_006490</name>
</gene>
<evidence type="ECO:0000313" key="4">
    <source>
        <dbReference type="Proteomes" id="UP001397290"/>
    </source>
</evidence>
<dbReference type="AlphaFoldDB" id="A0AAW0RP71"/>
<protein>
    <recommendedName>
        <fullName evidence="5">Secreted protein</fullName>
    </recommendedName>
</protein>
<accession>A0AAW0RP71</accession>
<reference evidence="3 4" key="1">
    <citation type="submission" date="2020-02" db="EMBL/GenBank/DDBJ databases">
        <title>Comparative genomics of the hypocrealean fungal genus Beauvera.</title>
        <authorList>
            <person name="Showalter D.N."/>
            <person name="Bushley K.E."/>
            <person name="Rehner S.A."/>
        </authorList>
    </citation>
    <scope>NUCLEOTIDE SEQUENCE [LARGE SCALE GENOMIC DNA]</scope>
    <source>
        <strain evidence="3 4">ARSEF4384</strain>
    </source>
</reference>
<evidence type="ECO:0000256" key="1">
    <source>
        <dbReference type="SAM" id="MobiDB-lite"/>
    </source>
</evidence>
<keyword evidence="2" id="KW-0732">Signal</keyword>
<organism evidence="3 4">
    <name type="scientific">Beauveria asiatica</name>
    <dbReference type="NCBI Taxonomy" id="1069075"/>
    <lineage>
        <taxon>Eukaryota</taxon>
        <taxon>Fungi</taxon>
        <taxon>Dikarya</taxon>
        <taxon>Ascomycota</taxon>
        <taxon>Pezizomycotina</taxon>
        <taxon>Sordariomycetes</taxon>
        <taxon>Hypocreomycetidae</taxon>
        <taxon>Hypocreales</taxon>
        <taxon>Cordycipitaceae</taxon>
        <taxon>Beauveria</taxon>
    </lineage>
</organism>
<evidence type="ECO:0000313" key="3">
    <source>
        <dbReference type="EMBL" id="KAK8143982.1"/>
    </source>
</evidence>
<dbReference type="EMBL" id="JAAHCF010000441">
    <property type="protein sequence ID" value="KAK8143982.1"/>
    <property type="molecule type" value="Genomic_DNA"/>
</dbReference>
<feature type="region of interest" description="Disordered" evidence="1">
    <location>
        <begin position="142"/>
        <end position="165"/>
    </location>
</feature>
<feature type="compositionally biased region" description="Basic and acidic residues" evidence="1">
    <location>
        <begin position="145"/>
        <end position="155"/>
    </location>
</feature>
<name>A0AAW0RP71_9HYPO</name>
<sequence length="165" mass="18127">MKAALIALVASVAEFAFAVPTASREGEGLQVFRRQDDGSCSEYGRLFTYENLLADKKTCILRGSDPESCDVKKKKDFEDYLSTCPKPTAGQGSDGLCSKYGKWFTEKNTIEEYTTCLSRGKGKKVCKEEHDKSLESYKSTCEEGSEAKEEHDKSLEGSNSTCGGL</sequence>
<evidence type="ECO:0008006" key="5">
    <source>
        <dbReference type="Google" id="ProtNLM"/>
    </source>
</evidence>
<keyword evidence="4" id="KW-1185">Reference proteome</keyword>
<comment type="caution">
    <text evidence="3">The sequence shown here is derived from an EMBL/GenBank/DDBJ whole genome shotgun (WGS) entry which is preliminary data.</text>
</comment>
<feature type="signal peptide" evidence="2">
    <location>
        <begin position="1"/>
        <end position="18"/>
    </location>
</feature>
<feature type="chain" id="PRO_5043631719" description="Secreted protein" evidence="2">
    <location>
        <begin position="19"/>
        <end position="165"/>
    </location>
</feature>